<dbReference type="GO" id="GO:0006508">
    <property type="term" value="P:proteolysis"/>
    <property type="evidence" value="ECO:0007669"/>
    <property type="project" value="UniProtKB-KW"/>
</dbReference>
<accession>A0A3E1RFS8</accession>
<evidence type="ECO:0000256" key="1">
    <source>
        <dbReference type="ARBA" id="ARBA00008136"/>
    </source>
</evidence>
<dbReference type="GO" id="GO:0106300">
    <property type="term" value="P:protein-DNA covalent cross-linking repair"/>
    <property type="evidence" value="ECO:0007669"/>
    <property type="project" value="InterPro"/>
</dbReference>
<dbReference type="Gene3D" id="3.90.1680.10">
    <property type="entry name" value="SOS response associated peptidase-like"/>
    <property type="match status" value="1"/>
</dbReference>
<dbReference type="GO" id="GO:0016829">
    <property type="term" value="F:lyase activity"/>
    <property type="evidence" value="ECO:0007669"/>
    <property type="project" value="UniProtKB-KW"/>
</dbReference>
<name>A0A3E1RFS8_9BURK</name>
<dbReference type="Pfam" id="PF02586">
    <property type="entry name" value="SRAP"/>
    <property type="match status" value="1"/>
</dbReference>
<dbReference type="InterPro" id="IPR003738">
    <property type="entry name" value="SRAP"/>
</dbReference>
<proteinExistence type="inferred from homology"/>
<keyword evidence="2 8" id="KW-0645">Protease</keyword>
<keyword evidence="4 8" id="KW-0378">Hydrolase</keyword>
<evidence type="ECO:0000256" key="7">
    <source>
        <dbReference type="ARBA" id="ARBA00023239"/>
    </source>
</evidence>
<keyword evidence="3" id="KW-0227">DNA damage</keyword>
<dbReference type="EMBL" id="QFZK01000002">
    <property type="protein sequence ID" value="RFO98226.1"/>
    <property type="molecule type" value="Genomic_DNA"/>
</dbReference>
<dbReference type="GO" id="GO:0008233">
    <property type="term" value="F:peptidase activity"/>
    <property type="evidence" value="ECO:0007669"/>
    <property type="project" value="UniProtKB-KW"/>
</dbReference>
<dbReference type="EC" id="3.4.-.-" evidence="8"/>
<keyword evidence="10" id="KW-1185">Reference proteome</keyword>
<dbReference type="OrthoDB" id="6192129at2"/>
<keyword evidence="5" id="KW-0190">Covalent protein-DNA linkage</keyword>
<evidence type="ECO:0000256" key="2">
    <source>
        <dbReference type="ARBA" id="ARBA00022670"/>
    </source>
</evidence>
<dbReference type="RefSeq" id="WP_117174938.1">
    <property type="nucleotide sequence ID" value="NZ_QFZK01000002.1"/>
</dbReference>
<dbReference type="SUPFAM" id="SSF143081">
    <property type="entry name" value="BB1717-like"/>
    <property type="match status" value="1"/>
</dbReference>
<dbReference type="PANTHER" id="PTHR13604:SF0">
    <property type="entry name" value="ABASIC SITE PROCESSING PROTEIN HMCES"/>
    <property type="match status" value="1"/>
</dbReference>
<sequence length="242" mass="27167">MCTNYVPSTRQELAAKRLGVLELPHEDWPDAVYPGYVAPVLLRSGADSLECRLARFGLIPRWCKNDSQARDISRKTYNARSETAFEKPSFREPWAQRQWALAPMRHFFEPCWEAEPGQAARAVRWQIGMADQSNFAVAGLWERWEHASDGAVRESFTLLTVNADGHALMGRMHKPGEEKRMPVIVAEADYAAWLNATPQTAGHWMRAWPAAQMQGQPVQRALLPGSDAAPAPILPGHNLPLF</sequence>
<evidence type="ECO:0000256" key="4">
    <source>
        <dbReference type="ARBA" id="ARBA00022801"/>
    </source>
</evidence>
<evidence type="ECO:0000256" key="5">
    <source>
        <dbReference type="ARBA" id="ARBA00023124"/>
    </source>
</evidence>
<dbReference type="Proteomes" id="UP000260665">
    <property type="component" value="Unassembled WGS sequence"/>
</dbReference>
<keyword evidence="6" id="KW-0238">DNA-binding</keyword>
<evidence type="ECO:0000313" key="10">
    <source>
        <dbReference type="Proteomes" id="UP000260665"/>
    </source>
</evidence>
<evidence type="ECO:0000313" key="9">
    <source>
        <dbReference type="EMBL" id="RFO98226.1"/>
    </source>
</evidence>
<dbReference type="GO" id="GO:0003697">
    <property type="term" value="F:single-stranded DNA binding"/>
    <property type="evidence" value="ECO:0007669"/>
    <property type="project" value="InterPro"/>
</dbReference>
<comment type="similarity">
    <text evidence="1 8">Belongs to the SOS response-associated peptidase family.</text>
</comment>
<dbReference type="AlphaFoldDB" id="A0A3E1RFS8"/>
<evidence type="ECO:0000256" key="3">
    <source>
        <dbReference type="ARBA" id="ARBA00022763"/>
    </source>
</evidence>
<keyword evidence="7" id="KW-0456">Lyase</keyword>
<dbReference type="InterPro" id="IPR036590">
    <property type="entry name" value="SRAP-like"/>
</dbReference>
<organism evidence="9 10">
    <name type="scientific">Rhodoferax lacus</name>
    <dbReference type="NCBI Taxonomy" id="2184758"/>
    <lineage>
        <taxon>Bacteria</taxon>
        <taxon>Pseudomonadati</taxon>
        <taxon>Pseudomonadota</taxon>
        <taxon>Betaproteobacteria</taxon>
        <taxon>Burkholderiales</taxon>
        <taxon>Comamonadaceae</taxon>
        <taxon>Rhodoferax</taxon>
    </lineage>
</organism>
<evidence type="ECO:0000256" key="6">
    <source>
        <dbReference type="ARBA" id="ARBA00023125"/>
    </source>
</evidence>
<dbReference type="PANTHER" id="PTHR13604">
    <property type="entry name" value="DC12-RELATED"/>
    <property type="match status" value="1"/>
</dbReference>
<comment type="caution">
    <text evidence="9">The sequence shown here is derived from an EMBL/GenBank/DDBJ whole genome shotgun (WGS) entry which is preliminary data.</text>
</comment>
<protein>
    <recommendedName>
        <fullName evidence="8">Abasic site processing protein</fullName>
        <ecNumber evidence="8">3.4.-.-</ecNumber>
    </recommendedName>
</protein>
<evidence type="ECO:0000256" key="8">
    <source>
        <dbReference type="RuleBase" id="RU364100"/>
    </source>
</evidence>
<reference evidence="9 10" key="1">
    <citation type="submission" date="2018-05" db="EMBL/GenBank/DDBJ databases">
        <title>Rhodoferax soyangensis sp.nov., isolated from an oligotrophic freshwater lake.</title>
        <authorList>
            <person name="Park M."/>
        </authorList>
    </citation>
    <scope>NUCLEOTIDE SEQUENCE [LARGE SCALE GENOMIC DNA]</scope>
    <source>
        <strain evidence="9 10">IMCC26218</strain>
    </source>
</reference>
<gene>
    <name evidence="9" type="ORF">DIC66_05810</name>
</gene>